<feature type="transmembrane region" description="Helical" evidence="6">
    <location>
        <begin position="369"/>
        <end position="387"/>
    </location>
</feature>
<feature type="transmembrane region" description="Helical" evidence="6">
    <location>
        <begin position="58"/>
        <end position="76"/>
    </location>
</feature>
<dbReference type="NCBIfam" id="TIGR00374">
    <property type="entry name" value="flippase-like domain"/>
    <property type="match status" value="1"/>
</dbReference>
<dbReference type="GO" id="GO:0050071">
    <property type="term" value="F:phosphatidylglycerol lysyltransferase activity"/>
    <property type="evidence" value="ECO:0007669"/>
    <property type="project" value="UniProtKB-EC"/>
</dbReference>
<evidence type="ECO:0000256" key="1">
    <source>
        <dbReference type="ARBA" id="ARBA00004651"/>
    </source>
</evidence>
<comment type="function">
    <text evidence="6">Catalyzes the transfer of a lysyl group from L-lysyl-tRNA(Lys) to membrane-bound phosphatidylglycerol (PG), which produces lysylphosphatidylglycerol (LPG), a major component of the bacterial membrane with a positive net charge. LPG synthesis contributes to bacterial virulence as it is involved in the resistance mechanism against cationic antimicrobial peptides (CAMP) produces by the host's immune system (defensins, cathelicidins) and by the competing microorganisms.</text>
</comment>
<proteinExistence type="inferred from homology"/>
<dbReference type="GO" id="GO:0005886">
    <property type="term" value="C:plasma membrane"/>
    <property type="evidence" value="ECO:0007669"/>
    <property type="project" value="UniProtKB-SubCell"/>
</dbReference>
<reference evidence="8 9" key="1">
    <citation type="submission" date="2016-10" db="EMBL/GenBank/DDBJ databases">
        <authorList>
            <person name="de Groot N.N."/>
        </authorList>
    </citation>
    <scope>NUCLEOTIDE SEQUENCE [LARGE SCALE GENOMIC DNA]</scope>
    <source>
        <strain evidence="8 9">KH1P1</strain>
    </source>
</reference>
<feature type="transmembrane region" description="Helical" evidence="6">
    <location>
        <begin position="206"/>
        <end position="230"/>
    </location>
</feature>
<feature type="transmembrane region" description="Helical" evidence="6">
    <location>
        <begin position="179"/>
        <end position="200"/>
    </location>
</feature>
<evidence type="ECO:0000256" key="2">
    <source>
        <dbReference type="ARBA" id="ARBA00022475"/>
    </source>
</evidence>
<evidence type="ECO:0000313" key="9">
    <source>
        <dbReference type="Proteomes" id="UP000199820"/>
    </source>
</evidence>
<comment type="catalytic activity">
    <reaction evidence="6">
        <text>L-lysyl-tRNA(Lys) + a 1,2-diacyl-sn-glycero-3-phospho-(1'-sn-glycerol) = a 1,2-diacyl-sn-glycero-3-phospho-1'-(3'-O-L-lysyl)-sn-glycerol + tRNA(Lys)</text>
        <dbReference type="Rhea" id="RHEA:10668"/>
        <dbReference type="Rhea" id="RHEA-COMP:9696"/>
        <dbReference type="Rhea" id="RHEA-COMP:9697"/>
        <dbReference type="ChEBI" id="CHEBI:64716"/>
        <dbReference type="ChEBI" id="CHEBI:75792"/>
        <dbReference type="ChEBI" id="CHEBI:78442"/>
        <dbReference type="ChEBI" id="CHEBI:78529"/>
        <dbReference type="EC" id="2.3.2.3"/>
    </reaction>
</comment>
<comment type="subcellular location">
    <subcellularLocation>
        <location evidence="1 6">Cell membrane</location>
        <topology evidence="1 6">Multi-pass membrane protein</topology>
    </subcellularLocation>
</comment>
<evidence type="ECO:0000256" key="7">
    <source>
        <dbReference type="SAM" id="MobiDB-lite"/>
    </source>
</evidence>
<keyword evidence="6" id="KW-0808">Transferase</keyword>
<keyword evidence="6" id="KW-0443">Lipid metabolism</keyword>
<dbReference type="EC" id="2.3.2.3" evidence="6"/>
<accession>A0A1I0DU04</accession>
<sequence>MREDGRDPRSETDILPKYDDETGTVNGDGAPDGNAHTDKTETDEEKENVIGRQLKRKALWSVAALVLAVLSVWAVASQARTLTEGSVIRDLKHLKPGWTVCAALSMIGFIWFEGEAIRAILQGLGIRIPYRRGFLYAAGDVYFSAITPSASGGQPASAFFMMKDGISGAMTTAALVMNLVFYTEALLASGIIGVLCFPGVWQCFSILSKILIVFGCAVIVGLAIGFHLFLRMPGMLEKAWMACIHIGYRWHLVKQPDKHIKKMHETMDRYRRSVSMMAGQKRFLTKAFFCNLAQRISMISVTAFIYLAQGGKISHILQVWSVQCFGTIGSYCAPIPGGMGVADFLLLDGFQGILNREAAVRLEILSRGLAFYVCVLISGIAVAIGAVRRYRREQKKETDNKI</sequence>
<dbReference type="RefSeq" id="WP_074649198.1">
    <property type="nucleotide sequence ID" value="NZ_FOIL01000014.1"/>
</dbReference>
<protein>
    <recommendedName>
        <fullName evidence="6">Phosphatidylglycerol lysyltransferase</fullName>
        <ecNumber evidence="6">2.3.2.3</ecNumber>
    </recommendedName>
    <alternativeName>
        <fullName evidence="6">Lysylphosphatidylglycerol synthase</fullName>
    </alternativeName>
</protein>
<organism evidence="8 9">
    <name type="scientific">[Clostridium] aminophilum</name>
    <dbReference type="NCBI Taxonomy" id="1526"/>
    <lineage>
        <taxon>Bacteria</taxon>
        <taxon>Bacillati</taxon>
        <taxon>Bacillota</taxon>
        <taxon>Clostridia</taxon>
        <taxon>Lachnospirales</taxon>
        <taxon>Lachnospiraceae</taxon>
    </lineage>
</organism>
<evidence type="ECO:0000256" key="4">
    <source>
        <dbReference type="ARBA" id="ARBA00022989"/>
    </source>
</evidence>
<evidence type="ECO:0000256" key="5">
    <source>
        <dbReference type="ARBA" id="ARBA00023136"/>
    </source>
</evidence>
<name>A0A1I0DU04_9FIRM</name>
<dbReference type="GO" id="GO:0046677">
    <property type="term" value="P:response to antibiotic"/>
    <property type="evidence" value="ECO:0007669"/>
    <property type="project" value="UniProtKB-KW"/>
</dbReference>
<evidence type="ECO:0000256" key="6">
    <source>
        <dbReference type="RuleBase" id="RU363042"/>
    </source>
</evidence>
<feature type="compositionally biased region" description="Basic and acidic residues" evidence="7">
    <location>
        <begin position="1"/>
        <end position="20"/>
    </location>
</feature>
<keyword evidence="6" id="KW-0046">Antibiotic resistance</keyword>
<feature type="transmembrane region" description="Helical" evidence="6">
    <location>
        <begin position="96"/>
        <end position="112"/>
    </location>
</feature>
<dbReference type="Pfam" id="PF03706">
    <property type="entry name" value="LPG_synthase_TM"/>
    <property type="match status" value="1"/>
</dbReference>
<comment type="similarity">
    <text evidence="6">Belongs to the LPG synthase family.</text>
</comment>
<dbReference type="STRING" id="1526.SAMN02910262_02387"/>
<gene>
    <name evidence="6" type="primary">mprF</name>
    <name evidence="8" type="ORF">SAMN04487771_101422</name>
</gene>
<keyword evidence="4 6" id="KW-1133">Transmembrane helix</keyword>
<keyword evidence="3 6" id="KW-0812">Transmembrane</keyword>
<feature type="region of interest" description="Disordered" evidence="7">
    <location>
        <begin position="1"/>
        <end position="47"/>
    </location>
</feature>
<evidence type="ECO:0000256" key="3">
    <source>
        <dbReference type="ARBA" id="ARBA00022692"/>
    </source>
</evidence>
<dbReference type="PANTHER" id="PTHR39087:SF2">
    <property type="entry name" value="UPF0104 MEMBRANE PROTEIN MJ1595"/>
    <property type="match status" value="1"/>
</dbReference>
<keyword evidence="5 6" id="KW-0472">Membrane</keyword>
<keyword evidence="2" id="KW-1003">Cell membrane</keyword>
<dbReference type="InterPro" id="IPR022791">
    <property type="entry name" value="L-PG_synthase/AglD"/>
</dbReference>
<dbReference type="Proteomes" id="UP000199820">
    <property type="component" value="Unassembled WGS sequence"/>
</dbReference>
<dbReference type="AlphaFoldDB" id="A0A1I0DU04"/>
<dbReference type="GO" id="GO:0006629">
    <property type="term" value="P:lipid metabolic process"/>
    <property type="evidence" value="ECO:0007669"/>
    <property type="project" value="UniProtKB-KW"/>
</dbReference>
<dbReference type="EMBL" id="FOIL01000014">
    <property type="protein sequence ID" value="SET35447.1"/>
    <property type="molecule type" value="Genomic_DNA"/>
</dbReference>
<evidence type="ECO:0000313" key="8">
    <source>
        <dbReference type="EMBL" id="SET35447.1"/>
    </source>
</evidence>
<keyword evidence="9" id="KW-1185">Reference proteome</keyword>
<dbReference type="PANTHER" id="PTHR39087">
    <property type="entry name" value="UPF0104 MEMBRANE PROTEIN MJ1595"/>
    <property type="match status" value="1"/>
</dbReference>
<dbReference type="eggNOG" id="COG0392">
    <property type="taxonomic scope" value="Bacteria"/>
</dbReference>